<keyword evidence="1" id="KW-1185">Reference proteome</keyword>
<reference evidence="2" key="1">
    <citation type="submission" date="2016-11" db="UniProtKB">
        <authorList>
            <consortium name="WormBaseParasite"/>
        </authorList>
    </citation>
    <scope>IDENTIFICATION</scope>
</reference>
<sequence length="60" mass="7081">MSSRPTYKNIWERPRKYVAGGAIKYLLIDNTRSTRDCIISIYFKIDSISFYILNLEGYIL</sequence>
<name>A0A1I7WY83_HETBA</name>
<proteinExistence type="predicted"/>
<accession>A0A1I7WY83</accession>
<dbReference type="AlphaFoldDB" id="A0A1I7WY83"/>
<protein>
    <submittedName>
        <fullName evidence="2">Uncharacterized protein</fullName>
    </submittedName>
</protein>
<dbReference type="Proteomes" id="UP000095283">
    <property type="component" value="Unplaced"/>
</dbReference>
<evidence type="ECO:0000313" key="1">
    <source>
        <dbReference type="Proteomes" id="UP000095283"/>
    </source>
</evidence>
<organism evidence="1 2">
    <name type="scientific">Heterorhabditis bacteriophora</name>
    <name type="common">Entomopathogenic nematode worm</name>
    <dbReference type="NCBI Taxonomy" id="37862"/>
    <lineage>
        <taxon>Eukaryota</taxon>
        <taxon>Metazoa</taxon>
        <taxon>Ecdysozoa</taxon>
        <taxon>Nematoda</taxon>
        <taxon>Chromadorea</taxon>
        <taxon>Rhabditida</taxon>
        <taxon>Rhabditina</taxon>
        <taxon>Rhabditomorpha</taxon>
        <taxon>Strongyloidea</taxon>
        <taxon>Heterorhabditidae</taxon>
        <taxon>Heterorhabditis</taxon>
    </lineage>
</organism>
<dbReference type="WBParaSite" id="Hba_10158">
    <property type="protein sequence ID" value="Hba_10158"/>
    <property type="gene ID" value="Hba_10158"/>
</dbReference>
<evidence type="ECO:0000313" key="2">
    <source>
        <dbReference type="WBParaSite" id="Hba_10158"/>
    </source>
</evidence>